<feature type="compositionally biased region" description="Basic residues" evidence="1">
    <location>
        <begin position="381"/>
        <end position="392"/>
    </location>
</feature>
<dbReference type="VEuPathDB" id="TriTrypDB:TvY486_1011220"/>
<reference evidence="2" key="1">
    <citation type="journal article" date="2012" name="Proc. Natl. Acad. Sci. U.S.A.">
        <title>Antigenic diversity is generated by distinct evolutionary mechanisms in African trypanosome species.</title>
        <authorList>
            <person name="Jackson A.P."/>
            <person name="Berry A."/>
            <person name="Aslett M."/>
            <person name="Allison H.C."/>
            <person name="Burton P."/>
            <person name="Vavrova-Anderson J."/>
            <person name="Brown R."/>
            <person name="Browne H."/>
            <person name="Corton N."/>
            <person name="Hauser H."/>
            <person name="Gamble J."/>
            <person name="Gilderthorp R."/>
            <person name="Marcello L."/>
            <person name="McQuillan J."/>
            <person name="Otto T.D."/>
            <person name="Quail M.A."/>
            <person name="Sanders M.J."/>
            <person name="van Tonder A."/>
            <person name="Ginger M.L."/>
            <person name="Field M.C."/>
            <person name="Barry J.D."/>
            <person name="Hertz-Fowler C."/>
            <person name="Berriman M."/>
        </authorList>
    </citation>
    <scope>NUCLEOTIDE SEQUENCE</scope>
    <source>
        <strain evidence="2">Y486</strain>
    </source>
</reference>
<dbReference type="AlphaFoldDB" id="G0U870"/>
<protein>
    <submittedName>
        <fullName evidence="2">Uncharacterized protein</fullName>
    </submittedName>
</protein>
<gene>
    <name evidence="2" type="ORF">TVY486_1011220</name>
</gene>
<evidence type="ECO:0000313" key="2">
    <source>
        <dbReference type="EMBL" id="CCC52079.1"/>
    </source>
</evidence>
<accession>G0U870</accession>
<proteinExistence type="predicted"/>
<name>G0U870_TRYVY</name>
<organism evidence="2">
    <name type="scientific">Trypanosoma vivax (strain Y486)</name>
    <dbReference type="NCBI Taxonomy" id="1055687"/>
    <lineage>
        <taxon>Eukaryota</taxon>
        <taxon>Discoba</taxon>
        <taxon>Euglenozoa</taxon>
        <taxon>Kinetoplastea</taxon>
        <taxon>Metakinetoplastina</taxon>
        <taxon>Trypanosomatida</taxon>
        <taxon>Trypanosomatidae</taxon>
        <taxon>Trypanosoma</taxon>
        <taxon>Duttonella</taxon>
    </lineage>
</organism>
<feature type="region of interest" description="Disordered" evidence="1">
    <location>
        <begin position="376"/>
        <end position="411"/>
    </location>
</feature>
<dbReference type="EMBL" id="HE573026">
    <property type="protein sequence ID" value="CCC52079.1"/>
    <property type="molecule type" value="Genomic_DNA"/>
</dbReference>
<evidence type="ECO:0000256" key="1">
    <source>
        <dbReference type="SAM" id="MobiDB-lite"/>
    </source>
</evidence>
<sequence>MVDTTDASRATQGSDVLCQATLESLRQRRLLPRSITPAFLLQTQLLGTEFCASLSASIVGGIEGTFTSCYRTPSVARVEACLAEEATAPTVSLLQDLSAHYGSHALRRAGGYPLGLCFSSRARRLSSGHHDGRRQLWSLSKAHKMWCRRCGLYFISGVTRVLLPPTLPRVQQFCEEGEVGMQSISGENRGTSGIGGVTGEVIKRRGKYVCCRCLRKLSLSRNTDKNVPGLPSDSTDTGEAECGRHGVVEVPARGSGVDDQLVVAQVGRTRRRKRARRGTVAAGPLKATQHLVPKGSLTRGKRDRNIAKVGSPVRDGKSTASIAKVAGGGNNVVPTRDAVGPVNSVENGRDVTCTNSETARKRETIEAAKPVTQFSGLPGPRKGRCPSMKKSRSSVTTSKSSFGDAMAKLGF</sequence>